<proteinExistence type="predicted"/>
<dbReference type="InterPro" id="IPR013656">
    <property type="entry name" value="PAS_4"/>
</dbReference>
<dbReference type="SUPFAM" id="SSF55874">
    <property type="entry name" value="ATPase domain of HSP90 chaperone/DNA topoisomerase II/histidine kinase"/>
    <property type="match status" value="1"/>
</dbReference>
<dbReference type="InterPro" id="IPR000014">
    <property type="entry name" value="PAS"/>
</dbReference>
<feature type="transmembrane region" description="Helical" evidence="8">
    <location>
        <begin position="74"/>
        <end position="96"/>
    </location>
</feature>
<evidence type="ECO:0000256" key="2">
    <source>
        <dbReference type="ARBA" id="ARBA00012438"/>
    </source>
</evidence>
<dbReference type="PANTHER" id="PTHR44936">
    <property type="entry name" value="SENSOR PROTEIN CREC"/>
    <property type="match status" value="1"/>
</dbReference>
<dbReference type="InterPro" id="IPR036890">
    <property type="entry name" value="HATPase_C_sf"/>
</dbReference>
<dbReference type="GO" id="GO:0005524">
    <property type="term" value="F:ATP binding"/>
    <property type="evidence" value="ECO:0007669"/>
    <property type="project" value="UniProtKB-KW"/>
</dbReference>
<evidence type="ECO:0000256" key="1">
    <source>
        <dbReference type="ARBA" id="ARBA00000085"/>
    </source>
</evidence>
<feature type="domain" description="Histidine kinase/HSP90-like ATPase" evidence="10">
    <location>
        <begin position="376"/>
        <end position="486"/>
    </location>
</feature>
<dbReference type="EMBL" id="WUUU01000115">
    <property type="protein sequence ID" value="MXR21466.1"/>
    <property type="molecule type" value="Genomic_DNA"/>
</dbReference>
<dbReference type="InterPro" id="IPR035965">
    <property type="entry name" value="PAS-like_dom_sf"/>
</dbReference>
<comment type="catalytic activity">
    <reaction evidence="1">
        <text>ATP + protein L-histidine = ADP + protein N-phospho-L-histidine.</text>
        <dbReference type="EC" id="2.7.13.3"/>
    </reaction>
</comment>
<dbReference type="InterPro" id="IPR003594">
    <property type="entry name" value="HATPase_dom"/>
</dbReference>
<evidence type="ECO:0000256" key="8">
    <source>
        <dbReference type="SAM" id="Phobius"/>
    </source>
</evidence>
<dbReference type="CDD" id="cd00075">
    <property type="entry name" value="HATPase"/>
    <property type="match status" value="1"/>
</dbReference>
<protein>
    <recommendedName>
        <fullName evidence="2">histidine kinase</fullName>
        <ecNumber evidence="2">2.7.13.3</ecNumber>
    </recommendedName>
</protein>
<evidence type="ECO:0000256" key="4">
    <source>
        <dbReference type="ARBA" id="ARBA00022741"/>
    </source>
</evidence>
<dbReference type="Proteomes" id="UP000471521">
    <property type="component" value="Unassembled WGS sequence"/>
</dbReference>
<dbReference type="GO" id="GO:0004673">
    <property type="term" value="F:protein histidine kinase activity"/>
    <property type="evidence" value="ECO:0007669"/>
    <property type="project" value="UniProtKB-EC"/>
</dbReference>
<dbReference type="SMART" id="SM00387">
    <property type="entry name" value="HATPase_c"/>
    <property type="match status" value="1"/>
</dbReference>
<name>A0A6B0SLT9_9EURY</name>
<dbReference type="InterPro" id="IPR050980">
    <property type="entry name" value="2C_sensor_his_kinase"/>
</dbReference>
<organism evidence="11 12">
    <name type="scientific">Halobacterium bonnevillei</name>
    <dbReference type="NCBI Taxonomy" id="2692200"/>
    <lineage>
        <taxon>Archaea</taxon>
        <taxon>Methanobacteriati</taxon>
        <taxon>Methanobacteriota</taxon>
        <taxon>Stenosarchaea group</taxon>
        <taxon>Halobacteria</taxon>
        <taxon>Halobacteriales</taxon>
        <taxon>Halobacteriaceae</taxon>
        <taxon>Halobacterium</taxon>
    </lineage>
</organism>
<reference evidence="11 12" key="1">
    <citation type="submission" date="2019-12" db="EMBL/GenBank/DDBJ databases">
        <title>Isolation and characterization of three novel carbon monoxide-oxidizing members of Halobacteria from salione crusts and soils.</title>
        <authorList>
            <person name="Myers M.R."/>
            <person name="King G.M."/>
        </authorList>
    </citation>
    <scope>NUCLEOTIDE SEQUENCE [LARGE SCALE GENOMIC DNA]</scope>
    <source>
        <strain evidence="11 12">PCN9</strain>
    </source>
</reference>
<keyword evidence="5" id="KW-0418">Kinase</keyword>
<keyword evidence="12" id="KW-1185">Reference proteome</keyword>
<sequence>MVLSASRFTERNAARDWLVAALGGTLTVAAVTHFAIHDTNDVMVVAATVLPAVALLAYGLWFQVFGPQVARGDAVFVWAVGGAGVVLTLDLWAIAVNAYGAGAAINHVLIQHTSIGALGAAVAGTYSDRDRQQSRAHGRLRRALDTAMDGIAVLDDERRVAYANQAFCDDYGGCGPDDVVGVHWTEFYPTETQTRLGDVFDDFDADKRDHWHGNVLARRDDGHTYPQELSVTPLDTEGFVCVSRDVTSREERDQRLRVLNRVLRHNVRNALNVVLGRASRLEDRLDAEIVVGGAAPEPVQSDGEPGEQSASDIGSIKTAAEDLLAVSEKARVVERVLREDDAASAPLAELVATEADRVGSDHPDATIEVTADADVAVDARFRLAVRELLTNAVEHNEAGTPHVTITARDGSEDPAGSEGRPFVRVTDDGPGIPSQEHRALEGVEEAPLQHGSGIGLWAVYWLSQQCGATIETDEDSTITIYLSTTE</sequence>
<evidence type="ECO:0000259" key="10">
    <source>
        <dbReference type="SMART" id="SM00387"/>
    </source>
</evidence>
<dbReference type="Pfam" id="PF02518">
    <property type="entry name" value="HATPase_c"/>
    <property type="match status" value="1"/>
</dbReference>
<dbReference type="CDD" id="cd00130">
    <property type="entry name" value="PAS"/>
    <property type="match status" value="1"/>
</dbReference>
<evidence type="ECO:0000256" key="3">
    <source>
        <dbReference type="ARBA" id="ARBA00022679"/>
    </source>
</evidence>
<dbReference type="EC" id="2.7.13.3" evidence="2"/>
<keyword evidence="4" id="KW-0547">Nucleotide-binding</keyword>
<evidence type="ECO:0000313" key="11">
    <source>
        <dbReference type="EMBL" id="MXR21466.1"/>
    </source>
</evidence>
<keyword evidence="8" id="KW-0812">Transmembrane</keyword>
<evidence type="ECO:0000256" key="6">
    <source>
        <dbReference type="ARBA" id="ARBA00022840"/>
    </source>
</evidence>
<dbReference type="OrthoDB" id="230688at2157"/>
<keyword evidence="8" id="KW-1133">Transmembrane helix</keyword>
<dbReference type="Gene3D" id="3.30.450.20">
    <property type="entry name" value="PAS domain"/>
    <property type="match status" value="1"/>
</dbReference>
<dbReference type="SUPFAM" id="SSF55785">
    <property type="entry name" value="PYP-like sensor domain (PAS domain)"/>
    <property type="match status" value="1"/>
</dbReference>
<dbReference type="AlphaFoldDB" id="A0A6B0SLT9"/>
<dbReference type="NCBIfam" id="TIGR00229">
    <property type="entry name" value="sensory_box"/>
    <property type="match status" value="1"/>
</dbReference>
<keyword evidence="8" id="KW-0472">Membrane</keyword>
<dbReference type="SMART" id="SM00091">
    <property type="entry name" value="PAS"/>
    <property type="match status" value="1"/>
</dbReference>
<feature type="transmembrane region" description="Helical" evidence="8">
    <location>
        <begin position="17"/>
        <end position="36"/>
    </location>
</feature>
<evidence type="ECO:0000313" key="12">
    <source>
        <dbReference type="Proteomes" id="UP000471521"/>
    </source>
</evidence>
<evidence type="ECO:0000256" key="5">
    <source>
        <dbReference type="ARBA" id="ARBA00022777"/>
    </source>
</evidence>
<dbReference type="Gene3D" id="3.30.565.10">
    <property type="entry name" value="Histidine kinase-like ATPase, C-terminal domain"/>
    <property type="match status" value="1"/>
</dbReference>
<feature type="domain" description="PAS" evidence="9">
    <location>
        <begin position="138"/>
        <end position="205"/>
    </location>
</feature>
<gene>
    <name evidence="11" type="ORF">GRX66_12935</name>
</gene>
<evidence type="ECO:0000259" key="9">
    <source>
        <dbReference type="SMART" id="SM00091"/>
    </source>
</evidence>
<keyword evidence="3" id="KW-0808">Transferase</keyword>
<dbReference type="Pfam" id="PF08448">
    <property type="entry name" value="PAS_4"/>
    <property type="match status" value="1"/>
</dbReference>
<feature type="region of interest" description="Disordered" evidence="7">
    <location>
        <begin position="404"/>
        <end position="429"/>
    </location>
</feature>
<comment type="caution">
    <text evidence="11">The sequence shown here is derived from an EMBL/GenBank/DDBJ whole genome shotgun (WGS) entry which is preliminary data.</text>
</comment>
<feature type="transmembrane region" description="Helical" evidence="8">
    <location>
        <begin position="42"/>
        <end position="62"/>
    </location>
</feature>
<evidence type="ECO:0000256" key="7">
    <source>
        <dbReference type="SAM" id="MobiDB-lite"/>
    </source>
</evidence>
<keyword evidence="6" id="KW-0067">ATP-binding</keyword>
<accession>A0A6B0SLT9</accession>
<dbReference type="PANTHER" id="PTHR44936:SF10">
    <property type="entry name" value="SENSOR PROTEIN RSTB"/>
    <property type="match status" value="1"/>
</dbReference>
<dbReference type="RefSeq" id="WP_159526938.1">
    <property type="nucleotide sequence ID" value="NZ_WUUU01000115.1"/>
</dbReference>